<feature type="transmembrane region" description="Helical" evidence="8">
    <location>
        <begin position="815"/>
        <end position="838"/>
    </location>
</feature>
<feature type="transmembrane region" description="Helical" evidence="8">
    <location>
        <begin position="487"/>
        <end position="511"/>
    </location>
</feature>
<evidence type="ECO:0000313" key="10">
    <source>
        <dbReference type="EMBL" id="AFA38661.1"/>
    </source>
</evidence>
<dbReference type="EMBL" id="CP003316">
    <property type="protein sequence ID" value="AFA38661.1"/>
    <property type="molecule type" value="Genomic_DNA"/>
</dbReference>
<evidence type="ECO:0000256" key="7">
    <source>
        <dbReference type="SAM" id="Coils"/>
    </source>
</evidence>
<keyword evidence="4 8" id="KW-0812">Transmembrane</keyword>
<protein>
    <submittedName>
        <fullName evidence="10">Drug exporters of the RND superfamily</fullName>
    </submittedName>
</protein>
<keyword evidence="6 8" id="KW-0472">Membrane</keyword>
<dbReference type="Gene3D" id="1.20.1640.10">
    <property type="entry name" value="Multidrug efflux transporter AcrB transmembrane domain"/>
    <property type="match status" value="2"/>
</dbReference>
<dbReference type="eggNOG" id="arCOG02175">
    <property type="taxonomic scope" value="Archaea"/>
</dbReference>
<evidence type="ECO:0000259" key="9">
    <source>
        <dbReference type="PROSITE" id="PS50156"/>
    </source>
</evidence>
<evidence type="ECO:0000256" key="4">
    <source>
        <dbReference type="ARBA" id="ARBA00022692"/>
    </source>
</evidence>
<feature type="transmembrane region" description="Helical" evidence="8">
    <location>
        <begin position="459"/>
        <end position="481"/>
    </location>
</feature>
<proteinExistence type="inferred from homology"/>
<dbReference type="KEGG" id="pog:Pogu_0634"/>
<dbReference type="InterPro" id="IPR004869">
    <property type="entry name" value="MMPL_dom"/>
</dbReference>
<feature type="domain" description="SSD" evidence="9">
    <location>
        <begin position="372"/>
        <end position="510"/>
    </location>
</feature>
<dbReference type="SUPFAM" id="SSF82866">
    <property type="entry name" value="Multidrug efflux transporter AcrB transmembrane domain"/>
    <property type="match status" value="2"/>
</dbReference>
<feature type="coiled-coil region" evidence="7">
    <location>
        <begin position="112"/>
        <end position="157"/>
    </location>
</feature>
<dbReference type="GO" id="GO:0005886">
    <property type="term" value="C:plasma membrane"/>
    <property type="evidence" value="ECO:0007669"/>
    <property type="project" value="UniProtKB-SubCell"/>
</dbReference>
<organism evidence="10 11">
    <name type="scientific">Pyrobaculum oguniense (strain DSM 13380 / JCM 10595 / TE7)</name>
    <dbReference type="NCBI Taxonomy" id="698757"/>
    <lineage>
        <taxon>Archaea</taxon>
        <taxon>Thermoproteota</taxon>
        <taxon>Thermoprotei</taxon>
        <taxon>Thermoproteales</taxon>
        <taxon>Thermoproteaceae</taxon>
        <taxon>Pyrobaculum</taxon>
    </lineage>
</organism>
<dbReference type="Proteomes" id="UP000009062">
    <property type="component" value="Chromosome"/>
</dbReference>
<dbReference type="STRING" id="698757.Pogu_0634"/>
<dbReference type="Pfam" id="PF03176">
    <property type="entry name" value="MMPL"/>
    <property type="match status" value="2"/>
</dbReference>
<comment type="similarity">
    <text evidence="2">Belongs to the resistance-nodulation-cell division (RND) (TC 2.A.6) family. MmpL subfamily.</text>
</comment>
<feature type="transmembrane region" description="Helical" evidence="8">
    <location>
        <begin position="544"/>
        <end position="565"/>
    </location>
</feature>
<evidence type="ECO:0000256" key="8">
    <source>
        <dbReference type="SAM" id="Phobius"/>
    </source>
</evidence>
<gene>
    <name evidence="10" type="ordered locus">Pogu_0634</name>
</gene>
<evidence type="ECO:0000313" key="11">
    <source>
        <dbReference type="Proteomes" id="UP000009062"/>
    </source>
</evidence>
<feature type="transmembrane region" description="Helical" evidence="8">
    <location>
        <begin position="713"/>
        <end position="735"/>
    </location>
</feature>
<feature type="transmembrane region" description="Helical" evidence="8">
    <location>
        <begin position="689"/>
        <end position="706"/>
    </location>
</feature>
<dbReference type="AlphaFoldDB" id="H6Q804"/>
<evidence type="ECO:0000256" key="3">
    <source>
        <dbReference type="ARBA" id="ARBA00022475"/>
    </source>
</evidence>
<name>H6Q804_PYROT</name>
<keyword evidence="3" id="KW-1003">Cell membrane</keyword>
<keyword evidence="5 8" id="KW-1133">Transmembrane helix</keyword>
<comment type="subcellular location">
    <subcellularLocation>
        <location evidence="1">Cell membrane</location>
        <topology evidence="1">Multi-pass membrane protein</topology>
    </subcellularLocation>
</comment>
<dbReference type="PROSITE" id="PS50156">
    <property type="entry name" value="SSD"/>
    <property type="match status" value="1"/>
</dbReference>
<dbReference type="InterPro" id="IPR050545">
    <property type="entry name" value="Mycobact_MmpL"/>
</dbReference>
<dbReference type="PANTHER" id="PTHR33406">
    <property type="entry name" value="MEMBRANE PROTEIN MJ1562-RELATED"/>
    <property type="match status" value="1"/>
</dbReference>
<keyword evidence="7" id="KW-0175">Coiled coil</keyword>
<reference evidence="10 11" key="1">
    <citation type="journal article" date="2012" name="Stand. Genomic Sci.">
        <title>Complete genome sequence of Pyrobaculum oguniense.</title>
        <authorList>
            <person name="Bernick D.L."/>
            <person name="Karplus K."/>
            <person name="Lui L.M."/>
            <person name="Coker J.K."/>
            <person name="Murphy J.N."/>
            <person name="Chan P.P."/>
            <person name="Cozen A.E."/>
            <person name="Lowe T.M."/>
        </authorList>
    </citation>
    <scope>NUCLEOTIDE SEQUENCE [LARGE SCALE GENOMIC DNA]</scope>
    <source>
        <strain evidence="10 11">TE7</strain>
    </source>
</reference>
<dbReference type="InterPro" id="IPR000731">
    <property type="entry name" value="SSD"/>
</dbReference>
<sequence>MKPRRYAVRLLLAGFAVTVVVYLVLALNAPKVFEALVYDESKLMPPDIEPEVVNRIVANTNKGETTVPVVIFGPRVEEKARELSRLYPNATTPWTVLDKALEAYYKKVGEVLDNATARFREAALEIARYTNSTCGDLERLADAYRKAREEARRLLLATYGVAAYGKAVDNSTAQFLQLYEEYVKTYDVDTAVRLAADKAYGDVSNLLANVTWKNWATDNAVDSVAVAILSARLNKTLIDTARAVSVLGARQYLYVALLNSTPAMLRPYLPLLVCGGDVEKAVGAFRNALWRNITSYNPPPTLYSLPLASELVYRDQYAIAVVKTSGGQPTIPADIGVPVSTSQLLKSFQEVVTQDVSLIDKTTAAALFLVLLAVLGTILTPLIIVSTVGLTYLALLGFIFHIRDVQPIYYLTVYMAAPVVFAIGVDYMLLMSGRYAEERAHGNDKLSAVSTVRKYANRAIAASAAVVATSLGSFAVSPLPFMQSIGIGYLITTAFVVISVFVIFPSLLLILGDKIFWPRKTISAHEGRSRFLEVAVSTALRRPLLTTVVAVLITLLSFVFLITTLKVTANPVVAMPETPYKKALEVATTYFSNITALSTTYIAMREPPPGGLLAEIEKLPHFVNYTVDQRGEWYVVSIKLSVEDTSDELLHIYHKLDELRRVYGPFLIGGAASWKNVIFSEIYVRFWNLQVYIIIALAYLILSFLLRSFLIPARLLATVLMSISWSLALEVLIFQETMGEPTYWLVPVILFAFLIAIGTDYDIFIVARIREELERGLGERDAIKRAIVATGPIVTGAAMILAAAFSTLLLSQTLVLRQVGFTIALAALIDAFIIRPLVVPAMMVLAGRYNWLWIGGYSINTYKQSADPEGADHRRS</sequence>
<accession>H6Q804</accession>
<feature type="transmembrane region" description="Helical" evidence="8">
    <location>
        <begin position="382"/>
        <end position="402"/>
    </location>
</feature>
<feature type="transmembrane region" description="Helical" evidence="8">
    <location>
        <begin position="786"/>
        <end position="809"/>
    </location>
</feature>
<evidence type="ECO:0000256" key="6">
    <source>
        <dbReference type="ARBA" id="ARBA00023136"/>
    </source>
</evidence>
<feature type="transmembrane region" description="Helical" evidence="8">
    <location>
        <begin position="408"/>
        <end position="430"/>
    </location>
</feature>
<dbReference type="PANTHER" id="PTHR33406:SF6">
    <property type="entry name" value="MEMBRANE PROTEIN YDGH-RELATED"/>
    <property type="match status" value="1"/>
</dbReference>
<evidence type="ECO:0000256" key="1">
    <source>
        <dbReference type="ARBA" id="ARBA00004651"/>
    </source>
</evidence>
<evidence type="ECO:0000256" key="2">
    <source>
        <dbReference type="ARBA" id="ARBA00010157"/>
    </source>
</evidence>
<dbReference type="HOGENOM" id="CLU_313455_0_0_2"/>
<feature type="transmembrane region" description="Helical" evidence="8">
    <location>
        <begin position="741"/>
        <end position="765"/>
    </location>
</feature>
<keyword evidence="11" id="KW-1185">Reference proteome</keyword>
<evidence type="ECO:0000256" key="5">
    <source>
        <dbReference type="ARBA" id="ARBA00022989"/>
    </source>
</evidence>